<accession>A0A699YQJ8</accession>
<sequence>REVLAELERLKGEQGWKIGLSLSGAGQAATLHRALQLTTRSGALLFDSVQATWNLKEQSA</sequence>
<protein>
    <submittedName>
        <fullName evidence="1">Uncharacterized protein</fullName>
    </submittedName>
</protein>
<name>A0A699YQJ8_HAELA</name>
<feature type="non-terminal residue" evidence="1">
    <location>
        <position position="60"/>
    </location>
</feature>
<dbReference type="Proteomes" id="UP000485058">
    <property type="component" value="Unassembled WGS sequence"/>
</dbReference>
<gene>
    <name evidence="1" type="ORF">HaLaN_07446</name>
</gene>
<organism evidence="1 2">
    <name type="scientific">Haematococcus lacustris</name>
    <name type="common">Green alga</name>
    <name type="synonym">Haematococcus pluvialis</name>
    <dbReference type="NCBI Taxonomy" id="44745"/>
    <lineage>
        <taxon>Eukaryota</taxon>
        <taxon>Viridiplantae</taxon>
        <taxon>Chlorophyta</taxon>
        <taxon>core chlorophytes</taxon>
        <taxon>Chlorophyceae</taxon>
        <taxon>CS clade</taxon>
        <taxon>Chlamydomonadales</taxon>
        <taxon>Haematococcaceae</taxon>
        <taxon>Haematococcus</taxon>
    </lineage>
</organism>
<proteinExistence type="predicted"/>
<comment type="caution">
    <text evidence="1">The sequence shown here is derived from an EMBL/GenBank/DDBJ whole genome shotgun (WGS) entry which is preliminary data.</text>
</comment>
<dbReference type="EMBL" id="BLLF01000444">
    <property type="protein sequence ID" value="GFH11871.1"/>
    <property type="molecule type" value="Genomic_DNA"/>
</dbReference>
<dbReference type="AlphaFoldDB" id="A0A699YQJ8"/>
<evidence type="ECO:0000313" key="1">
    <source>
        <dbReference type="EMBL" id="GFH11871.1"/>
    </source>
</evidence>
<feature type="non-terminal residue" evidence="1">
    <location>
        <position position="1"/>
    </location>
</feature>
<keyword evidence="2" id="KW-1185">Reference proteome</keyword>
<reference evidence="1 2" key="1">
    <citation type="submission" date="2020-02" db="EMBL/GenBank/DDBJ databases">
        <title>Draft genome sequence of Haematococcus lacustris strain NIES-144.</title>
        <authorList>
            <person name="Morimoto D."/>
            <person name="Nakagawa S."/>
            <person name="Yoshida T."/>
            <person name="Sawayama S."/>
        </authorList>
    </citation>
    <scope>NUCLEOTIDE SEQUENCE [LARGE SCALE GENOMIC DNA]</scope>
    <source>
        <strain evidence="1 2">NIES-144</strain>
    </source>
</reference>
<evidence type="ECO:0000313" key="2">
    <source>
        <dbReference type="Proteomes" id="UP000485058"/>
    </source>
</evidence>